<dbReference type="PATRIC" id="fig|1915.4.peg.483"/>
<dbReference type="InterPro" id="IPR036291">
    <property type="entry name" value="NAD(P)-bd_dom_sf"/>
</dbReference>
<dbReference type="NCBIfam" id="NF009466">
    <property type="entry name" value="PRK12826.1-2"/>
    <property type="match status" value="1"/>
</dbReference>
<sequence length="248" mass="26538">MESGRRPVALVTGGSRGIGRAVVRKLAEDGHDVSFCYRSRSEAAREVEREAKELGAQVLTREADVTDPEAVRGLVQATEEQLGPIDVLVTSAGITRDKPLVTMTDEDWHSVLRVNLDGMYNVCHAVILPMMKRKRGVVLNLSSVSGVYGNPRQTNYSASKAGIIGFTRALAKEAGAYGVRANVIAPGFIETDMTAGLGERRQRDAVDRIPLGRFGGAEEVADLVAFLASPRASYITGAVVQVDGGITI</sequence>
<feature type="binding site" evidence="7">
    <location>
        <begin position="13"/>
        <end position="16"/>
    </location>
    <ligand>
        <name>NADP(+)</name>
        <dbReference type="ChEBI" id="CHEBI:58349"/>
    </ligand>
</feature>
<dbReference type="AlphaFoldDB" id="A0A1B1M2F7"/>
<dbReference type="InterPro" id="IPR057326">
    <property type="entry name" value="KR_dom"/>
</dbReference>
<keyword evidence="8" id="KW-0443">Lipid metabolism</keyword>
<evidence type="ECO:0000256" key="8">
    <source>
        <dbReference type="RuleBase" id="RU366074"/>
    </source>
</evidence>
<dbReference type="EMBL" id="CP016438">
    <property type="protein sequence ID" value="ANS62607.1"/>
    <property type="molecule type" value="Genomic_DNA"/>
</dbReference>
<evidence type="ECO:0000313" key="10">
    <source>
        <dbReference type="EMBL" id="ANS62607.1"/>
    </source>
</evidence>
<dbReference type="NCBIfam" id="TIGR01830">
    <property type="entry name" value="3oxo_ACP_reduc"/>
    <property type="match status" value="1"/>
</dbReference>
<dbReference type="PRINTS" id="PR00081">
    <property type="entry name" value="GDHRDH"/>
</dbReference>
<dbReference type="EC" id="1.1.1.100" evidence="3 8"/>
<dbReference type="PANTHER" id="PTHR42879">
    <property type="entry name" value="3-OXOACYL-(ACYL-CARRIER-PROTEIN) REDUCTASE"/>
    <property type="match status" value="1"/>
</dbReference>
<evidence type="ECO:0000259" key="9">
    <source>
        <dbReference type="SMART" id="SM00822"/>
    </source>
</evidence>
<dbReference type="FunFam" id="3.40.50.720:FF:000173">
    <property type="entry name" value="3-oxoacyl-[acyl-carrier protein] reductase"/>
    <property type="match status" value="1"/>
</dbReference>
<feature type="domain" description="Ketoreductase" evidence="9">
    <location>
        <begin position="7"/>
        <end position="191"/>
    </location>
</feature>
<keyword evidence="8" id="KW-0444">Lipid biosynthesis</keyword>
<keyword evidence="7 8" id="KW-0521">NADP</keyword>
<evidence type="ECO:0000256" key="4">
    <source>
        <dbReference type="ARBA" id="ARBA00023002"/>
    </source>
</evidence>
<evidence type="ECO:0000256" key="6">
    <source>
        <dbReference type="PIRSR" id="PIRSR611284-1"/>
    </source>
</evidence>
<keyword evidence="4 8" id="KW-0560">Oxidoreductase</keyword>
<dbReference type="Proteomes" id="UP000092598">
    <property type="component" value="Chromosome"/>
</dbReference>
<feature type="binding site" evidence="7">
    <location>
        <position position="189"/>
    </location>
    <ligand>
        <name>NADP(+)</name>
        <dbReference type="ChEBI" id="CHEBI:58349"/>
    </ligand>
</feature>
<proteinExistence type="inferred from homology"/>
<dbReference type="RefSeq" id="WP_067426004.1">
    <property type="nucleotide sequence ID" value="NZ_CP016438.1"/>
</dbReference>
<gene>
    <name evidence="10" type="ORF">SLINC_0383</name>
</gene>
<comment type="subunit">
    <text evidence="8">Homotetramer.</text>
</comment>
<dbReference type="PANTHER" id="PTHR42879:SF2">
    <property type="entry name" value="3-OXOACYL-[ACYL-CARRIER-PROTEIN] REDUCTASE FABG"/>
    <property type="match status" value="1"/>
</dbReference>
<evidence type="ECO:0000256" key="5">
    <source>
        <dbReference type="ARBA" id="ARBA00048508"/>
    </source>
</evidence>
<keyword evidence="8" id="KW-0275">Fatty acid biosynthesis</keyword>
<comment type="catalytic activity">
    <reaction evidence="5 8">
        <text>a (3R)-hydroxyacyl-[ACP] + NADP(+) = a 3-oxoacyl-[ACP] + NADPH + H(+)</text>
        <dbReference type="Rhea" id="RHEA:17397"/>
        <dbReference type="Rhea" id="RHEA-COMP:9916"/>
        <dbReference type="Rhea" id="RHEA-COMP:9945"/>
        <dbReference type="ChEBI" id="CHEBI:15378"/>
        <dbReference type="ChEBI" id="CHEBI:57783"/>
        <dbReference type="ChEBI" id="CHEBI:58349"/>
        <dbReference type="ChEBI" id="CHEBI:78776"/>
        <dbReference type="ChEBI" id="CHEBI:78827"/>
        <dbReference type="EC" id="1.1.1.100"/>
    </reaction>
</comment>
<dbReference type="InterPro" id="IPR050259">
    <property type="entry name" value="SDR"/>
</dbReference>
<comment type="similarity">
    <text evidence="2 8">Belongs to the short-chain dehydrogenases/reductases (SDR) family.</text>
</comment>
<dbReference type="InterPro" id="IPR020904">
    <property type="entry name" value="Sc_DH/Rdtase_CS"/>
</dbReference>
<feature type="binding site" evidence="7">
    <location>
        <begin position="156"/>
        <end position="160"/>
    </location>
    <ligand>
        <name>NADP(+)</name>
        <dbReference type="ChEBI" id="CHEBI:58349"/>
    </ligand>
</feature>
<evidence type="ECO:0000256" key="3">
    <source>
        <dbReference type="ARBA" id="ARBA00012948"/>
    </source>
</evidence>
<dbReference type="UniPathway" id="UPA00094"/>
<dbReference type="InterPro" id="IPR002347">
    <property type="entry name" value="SDR_fam"/>
</dbReference>
<dbReference type="InterPro" id="IPR011284">
    <property type="entry name" value="3oxo_ACP_reduc"/>
</dbReference>
<keyword evidence="11" id="KW-1185">Reference proteome</keyword>
<dbReference type="PRINTS" id="PR00080">
    <property type="entry name" value="SDRFAMILY"/>
</dbReference>
<comment type="function">
    <text evidence="8">Catalyzes the NADPH-dependent reduction of beta-ketoacyl-ACP substrates to beta-hydroxyacyl-ACP products, the first reductive step in the elongation cycle of fatty acid biosynthesis.</text>
</comment>
<dbReference type="OrthoDB" id="9804774at2"/>
<dbReference type="Pfam" id="PF13561">
    <property type="entry name" value="adh_short_C2"/>
    <property type="match status" value="1"/>
</dbReference>
<dbReference type="GO" id="GO:0006633">
    <property type="term" value="P:fatty acid biosynthetic process"/>
    <property type="evidence" value="ECO:0007669"/>
    <property type="project" value="UniProtKB-UniPathway"/>
</dbReference>
<evidence type="ECO:0000256" key="1">
    <source>
        <dbReference type="ARBA" id="ARBA00005194"/>
    </source>
</evidence>
<comment type="pathway">
    <text evidence="1 8">Lipid metabolism; fatty acid biosynthesis.</text>
</comment>
<evidence type="ECO:0000313" key="11">
    <source>
        <dbReference type="Proteomes" id="UP000092598"/>
    </source>
</evidence>
<evidence type="ECO:0000256" key="7">
    <source>
        <dbReference type="PIRSR" id="PIRSR611284-2"/>
    </source>
</evidence>
<dbReference type="PROSITE" id="PS00061">
    <property type="entry name" value="ADH_SHORT"/>
    <property type="match status" value="1"/>
</dbReference>
<dbReference type="SUPFAM" id="SSF51735">
    <property type="entry name" value="NAD(P)-binding Rossmann-fold domains"/>
    <property type="match status" value="1"/>
</dbReference>
<protein>
    <recommendedName>
        <fullName evidence="3 8">3-oxoacyl-[acyl-carrier-protein] reductase</fullName>
        <ecNumber evidence="3 8">1.1.1.100</ecNumber>
    </recommendedName>
</protein>
<keyword evidence="8" id="KW-0276">Fatty acid metabolism</keyword>
<dbReference type="Gene3D" id="3.40.50.720">
    <property type="entry name" value="NAD(P)-binding Rossmann-like Domain"/>
    <property type="match status" value="1"/>
</dbReference>
<dbReference type="STRING" id="1915.SLINC_0383"/>
<reference evidence="10 11" key="1">
    <citation type="submission" date="2016-07" db="EMBL/GenBank/DDBJ databases">
        <title>Enhancement of antibiotic productionsby engineered nitrateutilization in actinobacteria.</title>
        <authorList>
            <person name="Meng S.C."/>
        </authorList>
    </citation>
    <scope>NUCLEOTIDE SEQUENCE [LARGE SCALE GENOMIC DNA]</scope>
    <source>
        <strain evidence="10 11">NRRL 2936</strain>
    </source>
</reference>
<dbReference type="KEGG" id="sls:SLINC_0383"/>
<feature type="active site" description="Proton acceptor" evidence="6">
    <location>
        <position position="156"/>
    </location>
</feature>
<dbReference type="GO" id="GO:0004316">
    <property type="term" value="F:3-oxoacyl-[acyl-carrier-protein] reductase (NADPH) activity"/>
    <property type="evidence" value="ECO:0007669"/>
    <property type="project" value="UniProtKB-UniRule"/>
</dbReference>
<organism evidence="10 11">
    <name type="scientific">Streptomyces lincolnensis</name>
    <dbReference type="NCBI Taxonomy" id="1915"/>
    <lineage>
        <taxon>Bacteria</taxon>
        <taxon>Bacillati</taxon>
        <taxon>Actinomycetota</taxon>
        <taxon>Actinomycetes</taxon>
        <taxon>Kitasatosporales</taxon>
        <taxon>Streptomycetaceae</taxon>
        <taxon>Streptomyces</taxon>
    </lineage>
</organism>
<accession>A0A1B1M2F7</accession>
<name>A0A1B1M2F7_STRLN</name>
<evidence type="ECO:0000256" key="2">
    <source>
        <dbReference type="ARBA" id="ARBA00006484"/>
    </source>
</evidence>
<dbReference type="GO" id="GO:0051287">
    <property type="term" value="F:NAD binding"/>
    <property type="evidence" value="ECO:0007669"/>
    <property type="project" value="UniProtKB-UniRule"/>
</dbReference>
<dbReference type="CDD" id="cd05333">
    <property type="entry name" value="BKR_SDR_c"/>
    <property type="match status" value="1"/>
</dbReference>
<dbReference type="SMART" id="SM00822">
    <property type="entry name" value="PKS_KR"/>
    <property type="match status" value="1"/>
</dbReference>